<evidence type="ECO:0000313" key="1">
    <source>
        <dbReference type="EMBL" id="KAL2272595.1"/>
    </source>
</evidence>
<keyword evidence="2" id="KW-1185">Reference proteome</keyword>
<sequence>MLFAANLLEQDLCVEWQRLSRLPSGLFAWPRTSHPKLASGGPGPLWPFSHFYHQFTSTKALLCVHPIDSDKHESLLMCYVRTQENACIIAFPCQPLVIPEPPRRQT</sequence>
<dbReference type="Proteomes" id="UP001600888">
    <property type="component" value="Unassembled WGS sequence"/>
</dbReference>
<comment type="caution">
    <text evidence="1">The sequence shown here is derived from an EMBL/GenBank/DDBJ whole genome shotgun (WGS) entry which is preliminary data.</text>
</comment>
<dbReference type="EMBL" id="JBAWTH010000224">
    <property type="protein sequence ID" value="KAL2272595.1"/>
    <property type="molecule type" value="Genomic_DNA"/>
</dbReference>
<accession>A0ABR4DRA7</accession>
<protein>
    <submittedName>
        <fullName evidence="1">Uncharacterized protein</fullName>
    </submittedName>
</protein>
<proteinExistence type="predicted"/>
<organism evidence="1 2">
    <name type="scientific">Diaporthe vaccinii</name>
    <dbReference type="NCBI Taxonomy" id="105482"/>
    <lineage>
        <taxon>Eukaryota</taxon>
        <taxon>Fungi</taxon>
        <taxon>Dikarya</taxon>
        <taxon>Ascomycota</taxon>
        <taxon>Pezizomycotina</taxon>
        <taxon>Sordariomycetes</taxon>
        <taxon>Sordariomycetidae</taxon>
        <taxon>Diaporthales</taxon>
        <taxon>Diaporthaceae</taxon>
        <taxon>Diaporthe</taxon>
        <taxon>Diaporthe eres species complex</taxon>
    </lineage>
</organism>
<gene>
    <name evidence="1" type="ORF">FJTKL_06267</name>
</gene>
<reference evidence="1 2" key="1">
    <citation type="submission" date="2024-03" db="EMBL/GenBank/DDBJ databases">
        <title>A high-quality draft genome sequence of Diaporthe vaccinii, a causative agent of upright dieback and viscid rot disease in cranberry plants.</title>
        <authorList>
            <person name="Sarrasin M."/>
            <person name="Lang B.F."/>
            <person name="Burger G."/>
        </authorList>
    </citation>
    <scope>NUCLEOTIDE SEQUENCE [LARGE SCALE GENOMIC DNA]</scope>
    <source>
        <strain evidence="1 2">IS7</strain>
    </source>
</reference>
<name>A0ABR4DRA7_9PEZI</name>
<evidence type="ECO:0000313" key="2">
    <source>
        <dbReference type="Proteomes" id="UP001600888"/>
    </source>
</evidence>